<protein>
    <recommendedName>
        <fullName evidence="3">SAM-dependent methyltransferase</fullName>
    </recommendedName>
</protein>
<reference evidence="1 2" key="1">
    <citation type="submission" date="2019-07" db="EMBL/GenBank/DDBJ databases">
        <title>Ln-dependent methylotrophs.</title>
        <authorList>
            <person name="Tani A."/>
        </authorList>
    </citation>
    <scope>NUCLEOTIDE SEQUENCE [LARGE SCALE GENOMIC DNA]</scope>
    <source>
        <strain evidence="1 2">SM89A</strain>
    </source>
</reference>
<evidence type="ECO:0000313" key="2">
    <source>
        <dbReference type="Proteomes" id="UP000316781"/>
    </source>
</evidence>
<dbReference type="SUPFAM" id="SSF53335">
    <property type="entry name" value="S-adenosyl-L-methionine-dependent methyltransferases"/>
    <property type="match status" value="1"/>
</dbReference>
<organism evidence="1 2">
    <name type="scientific">Methylosinus sporium</name>
    <dbReference type="NCBI Taxonomy" id="428"/>
    <lineage>
        <taxon>Bacteria</taxon>
        <taxon>Pseudomonadati</taxon>
        <taxon>Pseudomonadota</taxon>
        <taxon>Alphaproteobacteria</taxon>
        <taxon>Hyphomicrobiales</taxon>
        <taxon>Methylocystaceae</taxon>
        <taxon>Methylosinus</taxon>
    </lineage>
</organism>
<evidence type="ECO:0008006" key="3">
    <source>
        <dbReference type="Google" id="ProtNLM"/>
    </source>
</evidence>
<dbReference type="EMBL" id="VJMF01000064">
    <property type="protein sequence ID" value="TRL30842.1"/>
    <property type="molecule type" value="Genomic_DNA"/>
</dbReference>
<dbReference type="Gene3D" id="3.40.50.150">
    <property type="entry name" value="Vaccinia Virus protein VP39"/>
    <property type="match status" value="1"/>
</dbReference>
<dbReference type="InterPro" id="IPR029063">
    <property type="entry name" value="SAM-dependent_MTases_sf"/>
</dbReference>
<gene>
    <name evidence="1" type="ORF">FM996_15425</name>
</gene>
<name>A0A549SMJ0_METSR</name>
<dbReference type="RefSeq" id="WP_142863750.1">
    <property type="nucleotide sequence ID" value="NZ_VJMF01000064.1"/>
</dbReference>
<evidence type="ECO:0000313" key="1">
    <source>
        <dbReference type="EMBL" id="TRL30842.1"/>
    </source>
</evidence>
<accession>A0A549SMJ0</accession>
<comment type="caution">
    <text evidence="1">The sequence shown here is derived from an EMBL/GenBank/DDBJ whole genome shotgun (WGS) entry which is preliminary data.</text>
</comment>
<sequence>MNDLTLRPSSILVERDRHIMPARSKSPRTRHDRSEPVEILPAVPDRALNAHLWARHPQDWYVEESWIDHRFFEEEGFEGSICDPACGLGRIVEAARAAGYNDVWGEDLVSRSMFCDRAVDFLSEEVGMRAPDNICCNPPFRKSREFVIRAREIARRKVAMILPLSWISGDRRSRWLQRTFPRRVLIITPRPSMPPGPVILAGLKARGGRTDFAWYIWERNYVGEPSFGWLRRKR</sequence>
<proteinExistence type="predicted"/>
<dbReference type="AlphaFoldDB" id="A0A549SMJ0"/>
<dbReference type="Proteomes" id="UP000316781">
    <property type="component" value="Unassembled WGS sequence"/>
</dbReference>